<feature type="compositionally biased region" description="Basic and acidic residues" evidence="2">
    <location>
        <begin position="12"/>
        <end position="26"/>
    </location>
</feature>
<feature type="coiled-coil region" evidence="1">
    <location>
        <begin position="95"/>
        <end position="139"/>
    </location>
</feature>
<dbReference type="OrthoDB" id="10255522at2759"/>
<dbReference type="EMBL" id="BSYR01000030">
    <property type="protein sequence ID" value="GMI96837.1"/>
    <property type="molecule type" value="Genomic_DNA"/>
</dbReference>
<reference evidence="3" key="1">
    <citation type="submission" date="2023-05" db="EMBL/GenBank/DDBJ databases">
        <title>Genome and transcriptome analyses reveal genes involved in the formation of fine ridges on petal epidermal cells in Hibiscus trionum.</title>
        <authorList>
            <person name="Koshimizu S."/>
            <person name="Masuda S."/>
            <person name="Ishii T."/>
            <person name="Shirasu K."/>
            <person name="Hoshino A."/>
            <person name="Arita M."/>
        </authorList>
    </citation>
    <scope>NUCLEOTIDE SEQUENCE</scope>
    <source>
        <strain evidence="3">Hamamatsu line</strain>
    </source>
</reference>
<keyword evidence="1" id="KW-0175">Coiled coil</keyword>
<keyword evidence="4" id="KW-1185">Reference proteome</keyword>
<feature type="region of interest" description="Disordered" evidence="2">
    <location>
        <begin position="1"/>
        <end position="28"/>
    </location>
</feature>
<organism evidence="3 4">
    <name type="scientific">Hibiscus trionum</name>
    <name type="common">Flower of an hour</name>
    <dbReference type="NCBI Taxonomy" id="183268"/>
    <lineage>
        <taxon>Eukaryota</taxon>
        <taxon>Viridiplantae</taxon>
        <taxon>Streptophyta</taxon>
        <taxon>Embryophyta</taxon>
        <taxon>Tracheophyta</taxon>
        <taxon>Spermatophyta</taxon>
        <taxon>Magnoliopsida</taxon>
        <taxon>eudicotyledons</taxon>
        <taxon>Gunneridae</taxon>
        <taxon>Pentapetalae</taxon>
        <taxon>rosids</taxon>
        <taxon>malvids</taxon>
        <taxon>Malvales</taxon>
        <taxon>Malvaceae</taxon>
        <taxon>Malvoideae</taxon>
        <taxon>Hibiscus</taxon>
    </lineage>
</organism>
<gene>
    <name evidence="3" type="ORF">HRI_003353000</name>
</gene>
<proteinExistence type="predicted"/>
<name>A0A9W7IHL7_HIBTR</name>
<comment type="caution">
    <text evidence="3">The sequence shown here is derived from an EMBL/GenBank/DDBJ whole genome shotgun (WGS) entry which is preliminary data.</text>
</comment>
<protein>
    <submittedName>
        <fullName evidence="3">Uncharacterized protein</fullName>
    </submittedName>
</protein>
<dbReference type="AlphaFoldDB" id="A0A9W7IHL7"/>
<evidence type="ECO:0000256" key="1">
    <source>
        <dbReference type="SAM" id="Coils"/>
    </source>
</evidence>
<evidence type="ECO:0000256" key="2">
    <source>
        <dbReference type="SAM" id="MobiDB-lite"/>
    </source>
</evidence>
<accession>A0A9W7IHL7</accession>
<evidence type="ECO:0000313" key="3">
    <source>
        <dbReference type="EMBL" id="GMI96837.1"/>
    </source>
</evidence>
<sequence>MARDGESTAVKKGVDATADKSKKGSSKDVITSIQGKVTKLEESMVEAKVALELMKTLDMEKLGSLDFELIKSLDGVKDDVQAALNEMDVKFLKHGDSLEATVVALKSEIEELKAKSSESSELKKEVEMLKAELLVLKAAVGNGIATATPKALCDIPQPEKFEGTRSAQDVENFLWGNETILQSRRHRGGC</sequence>
<dbReference type="Proteomes" id="UP001165190">
    <property type="component" value="Unassembled WGS sequence"/>
</dbReference>
<evidence type="ECO:0000313" key="4">
    <source>
        <dbReference type="Proteomes" id="UP001165190"/>
    </source>
</evidence>